<reference evidence="3" key="1">
    <citation type="journal article" date="2024" name="IScience">
        <title>Strigolactones Initiate the Formation of Haustorium-like Structures in Castilleja.</title>
        <authorList>
            <person name="Buerger M."/>
            <person name="Peterson D."/>
            <person name="Chory J."/>
        </authorList>
    </citation>
    <scope>NUCLEOTIDE SEQUENCE [LARGE SCALE GENOMIC DNA]</scope>
</reference>
<dbReference type="Gene3D" id="3.40.50.1820">
    <property type="entry name" value="alpha/beta hydrolase"/>
    <property type="match status" value="1"/>
</dbReference>
<dbReference type="PANTHER" id="PTHR43139:SF52">
    <property type="entry name" value="SI:DKEY-122A22.2"/>
    <property type="match status" value="1"/>
</dbReference>
<sequence length="293" mass="33298">MVYSCLSFVSLYGSFLRRSLTAAGLSSQTVEINDGTTTVHLWGPTLPTSKPPLVLIHGFGPHGVWQWRPQIFFFAQEFDVYVPDLVFFGDSFSDSPERSEIFQATCVVKAMEKLGILRYSVVGTSYGGFVAYRMAAMWPERVEKVVIASSALNLRPSDNLELLKRAKLEKTEDLMLPRTAGQLRRLMGLTVFRRPYMPDFFLNDFINTKEKFELLKGLALGQDDSETISPLSQEVLIVWGEHDQIFLLEKAIELNKLLGEKAKLEVIRKTSHVPQLEDARQFNNIVRDFLLDL</sequence>
<dbReference type="SUPFAM" id="SSF53474">
    <property type="entry name" value="alpha/beta-Hydrolases"/>
    <property type="match status" value="1"/>
</dbReference>
<dbReference type="InterPro" id="IPR052370">
    <property type="entry name" value="Meta-cleavage_hydrolase"/>
</dbReference>
<dbReference type="PRINTS" id="PR00111">
    <property type="entry name" value="ABHYDROLASE"/>
</dbReference>
<gene>
    <name evidence="2" type="ORF">CASFOL_011196</name>
</gene>
<proteinExistence type="predicted"/>
<dbReference type="InterPro" id="IPR029058">
    <property type="entry name" value="AB_hydrolase_fold"/>
</dbReference>
<feature type="domain" description="AB hydrolase-1" evidence="1">
    <location>
        <begin position="51"/>
        <end position="278"/>
    </location>
</feature>
<dbReference type="PANTHER" id="PTHR43139">
    <property type="entry name" value="SI:DKEY-122A22.2"/>
    <property type="match status" value="1"/>
</dbReference>
<dbReference type="InterPro" id="IPR000073">
    <property type="entry name" value="AB_hydrolase_1"/>
</dbReference>
<evidence type="ECO:0000259" key="1">
    <source>
        <dbReference type="Pfam" id="PF00561"/>
    </source>
</evidence>
<organism evidence="2 3">
    <name type="scientific">Castilleja foliolosa</name>
    <dbReference type="NCBI Taxonomy" id="1961234"/>
    <lineage>
        <taxon>Eukaryota</taxon>
        <taxon>Viridiplantae</taxon>
        <taxon>Streptophyta</taxon>
        <taxon>Embryophyta</taxon>
        <taxon>Tracheophyta</taxon>
        <taxon>Spermatophyta</taxon>
        <taxon>Magnoliopsida</taxon>
        <taxon>eudicotyledons</taxon>
        <taxon>Gunneridae</taxon>
        <taxon>Pentapetalae</taxon>
        <taxon>asterids</taxon>
        <taxon>lamiids</taxon>
        <taxon>Lamiales</taxon>
        <taxon>Orobanchaceae</taxon>
        <taxon>Pedicularideae</taxon>
        <taxon>Castillejinae</taxon>
        <taxon>Castilleja</taxon>
    </lineage>
</organism>
<accession>A0ABD3DYW8</accession>
<name>A0ABD3DYW8_9LAMI</name>
<dbReference type="AlphaFoldDB" id="A0ABD3DYW8"/>
<keyword evidence="3" id="KW-1185">Reference proteome</keyword>
<dbReference type="Pfam" id="PF00561">
    <property type="entry name" value="Abhydrolase_1"/>
    <property type="match status" value="1"/>
</dbReference>
<dbReference type="GO" id="GO:0016787">
    <property type="term" value="F:hydrolase activity"/>
    <property type="evidence" value="ECO:0007669"/>
    <property type="project" value="UniProtKB-ARBA"/>
</dbReference>
<evidence type="ECO:0000313" key="3">
    <source>
        <dbReference type="Proteomes" id="UP001632038"/>
    </source>
</evidence>
<protein>
    <recommendedName>
        <fullName evidence="1">AB hydrolase-1 domain-containing protein</fullName>
    </recommendedName>
</protein>
<evidence type="ECO:0000313" key="2">
    <source>
        <dbReference type="EMBL" id="KAL3646016.1"/>
    </source>
</evidence>
<dbReference type="EMBL" id="JAVIJP010000013">
    <property type="protein sequence ID" value="KAL3646016.1"/>
    <property type="molecule type" value="Genomic_DNA"/>
</dbReference>
<dbReference type="Proteomes" id="UP001632038">
    <property type="component" value="Unassembled WGS sequence"/>
</dbReference>
<comment type="caution">
    <text evidence="2">The sequence shown here is derived from an EMBL/GenBank/DDBJ whole genome shotgun (WGS) entry which is preliminary data.</text>
</comment>